<evidence type="ECO:0000259" key="10">
    <source>
        <dbReference type="PROSITE" id="PS50828"/>
    </source>
</evidence>
<dbReference type="InterPro" id="IPR036187">
    <property type="entry name" value="DNA_mismatch_repair_MutS_sf"/>
</dbReference>
<comment type="function">
    <text evidence="8">Endonuclease that is involved in the suppression of homologous recombination and thus may have a key role in the control of bacterial genetic diversity.</text>
</comment>
<dbReference type="Proteomes" id="UP000215301">
    <property type="component" value="Unassembled WGS sequence"/>
</dbReference>
<organism evidence="12 14">
    <name type="scientific">Thermoanaerobacterium thermosaccharolyticum</name>
    <name type="common">Clostridium thermosaccharolyticum</name>
    <dbReference type="NCBI Taxonomy" id="1517"/>
    <lineage>
        <taxon>Bacteria</taxon>
        <taxon>Bacillati</taxon>
        <taxon>Bacillota</taxon>
        <taxon>Clostridia</taxon>
        <taxon>Thermoanaerobacterales</taxon>
        <taxon>Thermoanaerobacteraceae</taxon>
        <taxon>Thermoanaerobacterium</taxon>
    </lineage>
</organism>
<keyword evidence="8 12" id="KW-0255">Endonuclease</keyword>
<dbReference type="PANTHER" id="PTHR48466:SF2">
    <property type="entry name" value="OS10G0509000 PROTEIN"/>
    <property type="match status" value="1"/>
</dbReference>
<evidence type="ECO:0000256" key="5">
    <source>
        <dbReference type="ARBA" id="ARBA00022840"/>
    </source>
</evidence>
<dbReference type="SMART" id="SM00533">
    <property type="entry name" value="MUTSd"/>
    <property type="match status" value="1"/>
</dbReference>
<evidence type="ECO:0000256" key="4">
    <source>
        <dbReference type="ARBA" id="ARBA00022801"/>
    </source>
</evidence>
<keyword evidence="7 8" id="KW-0238">DNA-binding</keyword>
<evidence type="ECO:0000256" key="6">
    <source>
        <dbReference type="ARBA" id="ARBA00022884"/>
    </source>
</evidence>
<dbReference type="GO" id="GO:0045910">
    <property type="term" value="P:negative regulation of DNA recombination"/>
    <property type="evidence" value="ECO:0007669"/>
    <property type="project" value="InterPro"/>
</dbReference>
<feature type="binding site" evidence="8">
    <location>
        <begin position="331"/>
        <end position="338"/>
    </location>
    <ligand>
        <name>ATP</name>
        <dbReference type="ChEBI" id="CHEBI:30616"/>
    </ligand>
</feature>
<dbReference type="SMART" id="SM00534">
    <property type="entry name" value="MUTSac"/>
    <property type="match status" value="1"/>
</dbReference>
<evidence type="ECO:0000313" key="13">
    <source>
        <dbReference type="Proteomes" id="UP000214975"/>
    </source>
</evidence>
<dbReference type="GO" id="GO:0019843">
    <property type="term" value="F:rRNA binding"/>
    <property type="evidence" value="ECO:0007669"/>
    <property type="project" value="UniProtKB-UniRule"/>
</dbReference>
<accession>A0A231VHX3</accession>
<dbReference type="RefSeq" id="WP_013298259.1">
    <property type="nucleotide sequence ID" value="NZ_CP016893.1"/>
</dbReference>
<evidence type="ECO:0000313" key="14">
    <source>
        <dbReference type="Proteomes" id="UP000215301"/>
    </source>
</evidence>
<evidence type="ECO:0000256" key="1">
    <source>
        <dbReference type="ARBA" id="ARBA00022722"/>
    </source>
</evidence>
<protein>
    <recommendedName>
        <fullName evidence="8">Endonuclease MutS2</fullName>
        <ecNumber evidence="8">3.1.-.-</ecNumber>
    </recommendedName>
    <alternativeName>
        <fullName evidence="8">Ribosome-associated protein quality control-upstream factor</fullName>
        <shortName evidence="8">RQC-upstream factor</shortName>
        <shortName evidence="8">RqcU</shortName>
        <ecNumber evidence="8">3.6.4.-</ecNumber>
    </alternativeName>
</protein>
<keyword evidence="5 8" id="KW-0067">ATP-binding</keyword>
<keyword evidence="1 8" id="KW-0540">Nuclease</keyword>
<proteinExistence type="inferred from homology"/>
<dbReference type="CDD" id="cd03280">
    <property type="entry name" value="ABC_MutS2"/>
    <property type="match status" value="1"/>
</dbReference>
<sequence>MEERYFRNLEFDKIVNHIVNLCDSEPGKEMALDIKPYDNLDKAAKEIDKVNEAVSFISSYGNMSFAFKKIDDILNKAKIKSTLNIGQLMTISRFLSLAGRVKSYLRSEKEESNYPLLREYNIRLTNLRDLYERIDRIVISEDELSDDASPALKDIRRQKAHINNKIKDTLNSIIASSSKELQDPIITIRNGRYVVPVKQEYRGMFKGLIHDQSSSGATLFIEPMTVVELNNDLRQLEIKEQQEIEKILSELTDDISQHISEIHENMIALTELDVIFAKAKYSINTNSSKPVFNTHGYINLKNARHPLLPKDAVVPISVYLGDSFDTLVITGPNTGGKTVTLKTVGLLTLMAMSGLNIPTDEGSSVAFFDNIFVDIGDEQSIEQSLSTFSAHMTNIVTILNSVTSNSLVLLDELGAGTDPTEGAALAMSILDFLHRINCRTIATTHYSELKQYALKNDGVENASVEFDVETLRPTYRLTIGIPGKSNAFEISRRLGLNEEIIDNARNYITNEELKFEDIIKDLEDKRIEAEKAKEEIEDLKRQVNSVKEEYERKRRQTEAERDRIIEKAREKARKILENTKSTADEIIAKLREAEKSDKKNKLIEEARKKLKENISEMEESLKKSEVPVYKKIPKKVMPGQTFYIVPLDQTGTALSEPDKDGNVKIQAGILKMNVHISNLREAESDEEKKLEKGFATYINEKSSNISTSIDLRGKTLEEAEIEVEKYLDDAYLAGLKQVTVIHGKGTGILRSGIARLLKMNKHVKSFRLGRYGEGEDGVTIVELKEK</sequence>
<reference evidence="11 13" key="1">
    <citation type="submission" date="2016-08" db="EMBL/GenBank/DDBJ databases">
        <title>A novel genetic cassette of butanologenic Thermoanaerobacterium thermosaccharolyticum that directly convert cellulose to butanol.</title>
        <authorList>
            <person name="Li T."/>
            <person name="He J."/>
        </authorList>
    </citation>
    <scope>NUCLEOTIDE SEQUENCE [LARGE SCALE GENOMIC DNA]</scope>
    <source>
        <strain evidence="11 13">TG57</strain>
    </source>
</reference>
<dbReference type="Gene3D" id="3.30.1370.110">
    <property type="match status" value="1"/>
</dbReference>
<dbReference type="SUPFAM" id="SSF160443">
    <property type="entry name" value="SMR domain-like"/>
    <property type="match status" value="1"/>
</dbReference>
<keyword evidence="6 8" id="KW-0694">RNA-binding</keyword>
<dbReference type="PROSITE" id="PS00486">
    <property type="entry name" value="DNA_MISMATCH_REPAIR_2"/>
    <property type="match status" value="1"/>
</dbReference>
<keyword evidence="2 8" id="KW-0699">rRNA-binding</keyword>
<dbReference type="NCBIfam" id="TIGR01069">
    <property type="entry name" value="mutS2"/>
    <property type="match status" value="1"/>
</dbReference>
<evidence type="ECO:0000313" key="12">
    <source>
        <dbReference type="EMBL" id="OXT07805.1"/>
    </source>
</evidence>
<dbReference type="InterPro" id="IPR036063">
    <property type="entry name" value="Smr_dom_sf"/>
</dbReference>
<comment type="similarity">
    <text evidence="8">Belongs to the DNA mismatch repair MutS family. MutS2 subfamily.</text>
</comment>
<dbReference type="GO" id="GO:0004519">
    <property type="term" value="F:endonuclease activity"/>
    <property type="evidence" value="ECO:0007669"/>
    <property type="project" value="UniProtKB-UniRule"/>
</dbReference>
<evidence type="ECO:0000256" key="8">
    <source>
        <dbReference type="HAMAP-Rule" id="MF_00092"/>
    </source>
</evidence>
<dbReference type="Pfam" id="PF00488">
    <property type="entry name" value="MutS_V"/>
    <property type="match status" value="1"/>
</dbReference>
<dbReference type="PROSITE" id="PS50828">
    <property type="entry name" value="SMR"/>
    <property type="match status" value="1"/>
</dbReference>
<dbReference type="PANTHER" id="PTHR48466">
    <property type="entry name" value="OS10G0509000 PROTEIN-RELATED"/>
    <property type="match status" value="1"/>
</dbReference>
<dbReference type="SUPFAM" id="SSF52540">
    <property type="entry name" value="P-loop containing nucleoside triphosphate hydrolases"/>
    <property type="match status" value="1"/>
</dbReference>
<dbReference type="EMBL" id="NKHD01000019">
    <property type="protein sequence ID" value="OXT07805.1"/>
    <property type="molecule type" value="Genomic_DNA"/>
</dbReference>
<dbReference type="GO" id="GO:0140664">
    <property type="term" value="F:ATP-dependent DNA damage sensor activity"/>
    <property type="evidence" value="ECO:0007669"/>
    <property type="project" value="InterPro"/>
</dbReference>
<dbReference type="CDD" id="cd06503">
    <property type="entry name" value="ATP-synt_Fo_b"/>
    <property type="match status" value="1"/>
</dbReference>
<dbReference type="AlphaFoldDB" id="A0A231VHX3"/>
<dbReference type="Gene3D" id="3.40.50.300">
    <property type="entry name" value="P-loop containing nucleotide triphosphate hydrolases"/>
    <property type="match status" value="1"/>
</dbReference>
<evidence type="ECO:0000256" key="2">
    <source>
        <dbReference type="ARBA" id="ARBA00022730"/>
    </source>
</evidence>
<dbReference type="Gene3D" id="1.10.1420.10">
    <property type="match status" value="2"/>
</dbReference>
<dbReference type="InterPro" id="IPR045076">
    <property type="entry name" value="MutS"/>
</dbReference>
<evidence type="ECO:0000256" key="9">
    <source>
        <dbReference type="SAM" id="Coils"/>
    </source>
</evidence>
<dbReference type="InterPro" id="IPR027417">
    <property type="entry name" value="P-loop_NTPase"/>
</dbReference>
<evidence type="ECO:0000256" key="3">
    <source>
        <dbReference type="ARBA" id="ARBA00022741"/>
    </source>
</evidence>
<gene>
    <name evidence="8" type="primary">mutS2</name>
    <name evidence="8" type="synonym">rqcU</name>
    <name evidence="12" type="ORF">CE561_06115</name>
    <name evidence="11" type="ORF">Thert_00190</name>
</gene>
<keyword evidence="3 8" id="KW-0547">Nucleotide-binding</keyword>
<reference evidence="12 14" key="2">
    <citation type="submission" date="2017-06" db="EMBL/GenBank/DDBJ databases">
        <title>Isolation and characterization of a thermophilic and butanogenic Thermoanaerobacterium thermosaccharolyticum M5 capable of efficient degradation of hemicellulose.</title>
        <authorList>
            <person name="Xin F."/>
            <person name="Jiang Y."/>
        </authorList>
    </citation>
    <scope>NUCLEOTIDE SEQUENCE [LARGE SCALE GENOMIC DNA]</scope>
    <source>
        <strain evidence="12 14">M5</strain>
    </source>
</reference>
<dbReference type="GO" id="GO:0006298">
    <property type="term" value="P:mismatch repair"/>
    <property type="evidence" value="ECO:0007669"/>
    <property type="project" value="InterPro"/>
</dbReference>
<dbReference type="EC" id="3.1.-.-" evidence="8"/>
<dbReference type="GO" id="GO:0043023">
    <property type="term" value="F:ribosomal large subunit binding"/>
    <property type="evidence" value="ECO:0007669"/>
    <property type="project" value="UniProtKB-UniRule"/>
</dbReference>
<dbReference type="HAMAP" id="MF_00092">
    <property type="entry name" value="MutS2"/>
    <property type="match status" value="1"/>
</dbReference>
<dbReference type="GO" id="GO:0030983">
    <property type="term" value="F:mismatched DNA binding"/>
    <property type="evidence" value="ECO:0007669"/>
    <property type="project" value="InterPro"/>
</dbReference>
<evidence type="ECO:0000256" key="7">
    <source>
        <dbReference type="ARBA" id="ARBA00023125"/>
    </source>
</evidence>
<dbReference type="GO" id="GO:0072344">
    <property type="term" value="P:rescue of stalled ribosome"/>
    <property type="evidence" value="ECO:0007669"/>
    <property type="project" value="UniProtKB-UniRule"/>
</dbReference>
<dbReference type="Pfam" id="PF01713">
    <property type="entry name" value="Smr"/>
    <property type="match status" value="1"/>
</dbReference>
<dbReference type="GO" id="GO:0005524">
    <property type="term" value="F:ATP binding"/>
    <property type="evidence" value="ECO:0007669"/>
    <property type="project" value="UniProtKB-UniRule"/>
</dbReference>
<evidence type="ECO:0000313" key="11">
    <source>
        <dbReference type="EMBL" id="AST56430.1"/>
    </source>
</evidence>
<feature type="coiled-coil region" evidence="9">
    <location>
        <begin position="515"/>
        <end position="623"/>
    </location>
</feature>
<dbReference type="EC" id="3.6.4.-" evidence="8"/>
<feature type="domain" description="Smr" evidence="10">
    <location>
        <begin position="709"/>
        <end position="784"/>
    </location>
</feature>
<name>A0A231VHX3_THETR</name>
<dbReference type="Pfam" id="PF20297">
    <property type="entry name" value="MSSS"/>
    <property type="match status" value="1"/>
</dbReference>
<dbReference type="InterPro" id="IPR046893">
    <property type="entry name" value="MSSS"/>
</dbReference>
<dbReference type="FunFam" id="3.40.50.300:FF:000830">
    <property type="entry name" value="Endonuclease MutS2"/>
    <property type="match status" value="1"/>
</dbReference>
<dbReference type="PIRSF" id="PIRSF005814">
    <property type="entry name" value="MutS_YshD"/>
    <property type="match status" value="1"/>
</dbReference>
<dbReference type="InterPro" id="IPR000432">
    <property type="entry name" value="DNA_mismatch_repair_MutS_C"/>
</dbReference>
<keyword evidence="9" id="KW-0175">Coiled coil</keyword>
<dbReference type="InterPro" id="IPR002625">
    <property type="entry name" value="Smr_dom"/>
</dbReference>
<dbReference type="GeneID" id="93864621"/>
<keyword evidence="4 8" id="KW-0378">Hydrolase</keyword>
<dbReference type="GO" id="GO:0016887">
    <property type="term" value="F:ATP hydrolysis activity"/>
    <property type="evidence" value="ECO:0007669"/>
    <property type="project" value="InterPro"/>
</dbReference>
<dbReference type="Proteomes" id="UP000214975">
    <property type="component" value="Chromosome"/>
</dbReference>
<comment type="subunit">
    <text evidence="8">Homodimer. Binds to stalled ribosomes, contacting rRNA.</text>
</comment>
<dbReference type="EMBL" id="CP016893">
    <property type="protein sequence ID" value="AST56430.1"/>
    <property type="molecule type" value="Genomic_DNA"/>
</dbReference>
<dbReference type="InterPro" id="IPR007696">
    <property type="entry name" value="DNA_mismatch_repair_MutS_core"/>
</dbReference>
<dbReference type="SUPFAM" id="SSF48334">
    <property type="entry name" value="DNA repair protein MutS, domain III"/>
    <property type="match status" value="1"/>
</dbReference>
<dbReference type="SMART" id="SM00463">
    <property type="entry name" value="SMR"/>
    <property type="match status" value="1"/>
</dbReference>
<dbReference type="InterPro" id="IPR005747">
    <property type="entry name" value="MutS2"/>
</dbReference>
<dbReference type="OMA" id="IHAIIND"/>
<comment type="function">
    <text evidence="8">Acts as a ribosome collision sensor, splitting the ribosome into its 2 subunits. Detects stalled/collided 70S ribosomes which it binds and splits by an ATP-hydrolysis driven conformational change. Acts upstream of the ribosome quality control system (RQC), a ribosome-associated complex that mediates the extraction of incompletely synthesized nascent chains from stalled ribosomes and their subsequent degradation. Probably generates substrates for RQC.</text>
</comment>